<dbReference type="PROSITE" id="PS00893">
    <property type="entry name" value="NUDIX_BOX"/>
    <property type="match status" value="1"/>
</dbReference>
<comment type="cofactor">
    <cofactor evidence="1">
        <name>Mg(2+)</name>
        <dbReference type="ChEBI" id="CHEBI:18420"/>
    </cofactor>
</comment>
<gene>
    <name evidence="5" type="ORF">E2636_01590</name>
</gene>
<dbReference type="Gene3D" id="3.90.79.10">
    <property type="entry name" value="Nucleoside Triphosphate Pyrophosphohydrolase"/>
    <property type="match status" value="1"/>
</dbReference>
<dbReference type="PROSITE" id="PS51462">
    <property type="entry name" value="NUDIX"/>
    <property type="match status" value="1"/>
</dbReference>
<dbReference type="Pfam" id="PF00293">
    <property type="entry name" value="NUDIX"/>
    <property type="match status" value="1"/>
</dbReference>
<organism evidence="5 6">
    <name type="scientific">Paenisporosarcina antarctica</name>
    <dbReference type="NCBI Taxonomy" id="417367"/>
    <lineage>
        <taxon>Bacteria</taxon>
        <taxon>Bacillati</taxon>
        <taxon>Bacillota</taxon>
        <taxon>Bacilli</taxon>
        <taxon>Bacillales</taxon>
        <taxon>Caryophanaceae</taxon>
        <taxon>Paenisporosarcina</taxon>
    </lineage>
</organism>
<feature type="domain" description="Nudix hydrolase" evidence="4">
    <location>
        <begin position="3"/>
        <end position="133"/>
    </location>
</feature>
<accession>A0A4P6ZUL8</accession>
<dbReference type="OrthoDB" id="9804563at2"/>
<evidence type="ECO:0000256" key="1">
    <source>
        <dbReference type="ARBA" id="ARBA00001946"/>
    </source>
</evidence>
<protein>
    <submittedName>
        <fullName evidence="5">NUDIX hydrolase</fullName>
    </submittedName>
</protein>
<dbReference type="InterPro" id="IPR020084">
    <property type="entry name" value="NUDIX_hydrolase_CS"/>
</dbReference>
<sequence length="142" mass="16370">MFKWKGASGVCINEDNQVLVVLQAAHDEEPKWTVPSGGLEDNETFEQCCVREFREETGLKVKVVSKLKDKNGTNEEYKITYELQYFQVKVVSGDLIVQDPDEFILDIAWKSVEELDQLKMSYPEDVEFLKELLENQAGNNFE</sequence>
<name>A0A4P6ZUL8_9BACL</name>
<evidence type="ECO:0000256" key="2">
    <source>
        <dbReference type="ARBA" id="ARBA00022801"/>
    </source>
</evidence>
<dbReference type="GO" id="GO:0016787">
    <property type="term" value="F:hydrolase activity"/>
    <property type="evidence" value="ECO:0007669"/>
    <property type="project" value="UniProtKB-KW"/>
</dbReference>
<reference evidence="5 6" key="1">
    <citation type="submission" date="2019-03" db="EMBL/GenBank/DDBJ databases">
        <title>Complete genome sequence of Paenisporosarcina antarctica CGMCC 1.6503T.</title>
        <authorList>
            <person name="Rong J.-C."/>
            <person name="Chi N.-Y."/>
            <person name="Zhang Q.-F."/>
        </authorList>
    </citation>
    <scope>NUCLEOTIDE SEQUENCE [LARGE SCALE GENOMIC DNA]</scope>
    <source>
        <strain evidence="5 6">CGMCC 1.6503</strain>
    </source>
</reference>
<dbReference type="PANTHER" id="PTHR43046">
    <property type="entry name" value="GDP-MANNOSE MANNOSYL HYDROLASE"/>
    <property type="match status" value="1"/>
</dbReference>
<evidence type="ECO:0000313" key="6">
    <source>
        <dbReference type="Proteomes" id="UP000294292"/>
    </source>
</evidence>
<evidence type="ECO:0000256" key="3">
    <source>
        <dbReference type="RuleBase" id="RU003476"/>
    </source>
</evidence>
<dbReference type="InterPro" id="IPR015797">
    <property type="entry name" value="NUDIX_hydrolase-like_dom_sf"/>
</dbReference>
<dbReference type="EMBL" id="CP038015">
    <property type="protein sequence ID" value="QBP39927.1"/>
    <property type="molecule type" value="Genomic_DNA"/>
</dbReference>
<keyword evidence="6" id="KW-1185">Reference proteome</keyword>
<keyword evidence="2 3" id="KW-0378">Hydrolase</keyword>
<dbReference type="InterPro" id="IPR000086">
    <property type="entry name" value="NUDIX_hydrolase_dom"/>
</dbReference>
<dbReference type="AlphaFoldDB" id="A0A4P6ZUL8"/>
<proteinExistence type="inferred from homology"/>
<dbReference type="RefSeq" id="WP_134208381.1">
    <property type="nucleotide sequence ID" value="NZ_CP038015.1"/>
</dbReference>
<dbReference type="PRINTS" id="PR00502">
    <property type="entry name" value="NUDIXFAMILY"/>
</dbReference>
<dbReference type="CDD" id="cd02883">
    <property type="entry name" value="NUDIX_Hydrolase"/>
    <property type="match status" value="1"/>
</dbReference>
<dbReference type="PANTHER" id="PTHR43046:SF2">
    <property type="entry name" value="8-OXO-DGTP DIPHOSPHATASE-RELATED"/>
    <property type="match status" value="1"/>
</dbReference>
<dbReference type="Proteomes" id="UP000294292">
    <property type="component" value="Chromosome"/>
</dbReference>
<evidence type="ECO:0000313" key="5">
    <source>
        <dbReference type="EMBL" id="QBP39927.1"/>
    </source>
</evidence>
<dbReference type="SUPFAM" id="SSF55811">
    <property type="entry name" value="Nudix"/>
    <property type="match status" value="1"/>
</dbReference>
<dbReference type="KEGG" id="panc:E2636_01590"/>
<evidence type="ECO:0000259" key="4">
    <source>
        <dbReference type="PROSITE" id="PS51462"/>
    </source>
</evidence>
<comment type="similarity">
    <text evidence="3">Belongs to the Nudix hydrolase family.</text>
</comment>
<dbReference type="InterPro" id="IPR020476">
    <property type="entry name" value="Nudix_hydrolase"/>
</dbReference>